<feature type="compositionally biased region" description="Low complexity" evidence="1">
    <location>
        <begin position="469"/>
        <end position="491"/>
    </location>
</feature>
<organism evidence="5 6">
    <name type="scientific">Neocallimastix californiae</name>
    <dbReference type="NCBI Taxonomy" id="1754190"/>
    <lineage>
        <taxon>Eukaryota</taxon>
        <taxon>Fungi</taxon>
        <taxon>Fungi incertae sedis</taxon>
        <taxon>Chytridiomycota</taxon>
        <taxon>Chytridiomycota incertae sedis</taxon>
        <taxon>Neocallimastigomycetes</taxon>
        <taxon>Neocallimastigales</taxon>
        <taxon>Neocallimastigaceae</taxon>
        <taxon>Neocallimastix</taxon>
    </lineage>
</organism>
<sequence>MFRKKSQKKNQKNQTNSVQNISLPVNVNTSNFSMNNGLISSSLSNINTFNVQSPYHGPTQAMPSSPFVTPLASPSLSSSYNNNFGNSSSFSLSSLDNRMNSPPPISRNDSRRNSPPPPHRSGSRMNSPPPSMMNSRMNSPPPSMMNSRMSSQTPISRNDSRRNSPSPHRSGSRMNSQPPISRSDSRRNSPSPYRNGSRINSPPPSRSNSRRRSPSPSRSNSRRRSPSPSRSSSSRRNSPPPSRSYSRRNSPPPSQSNYRINSPPPNGNSHRMNSPPPNGNSYRMNSPPPNENSYRMNSPPPRENSYRMNSPPPRENSYRMNSPPPKENRYRMNSPPPKENSYRMNSPPPSGMASQLPPLPIVNNYSSILRSTSVDSNIINNRMVSPPPRQRSNSRSKPSRSIERPARTVSVRNSDYMYKSTPNNSLNNQEFIYKSTPNNSTGGVQRGRPLSREFDPRNPQLQAFQDINRSQSEYSSSLSNRSLRESSLTSRANGISRNSFDSNERPKQSRYSEIKNRAAVGEYNIPKYNRKYEHDRNESSSSFTSNTVRNVLSRYAPVPDPIMRPHSENKEYKSPSYMRRGISEPRRSSKYGYEYEESNLDFLSDYFADDNSSKKSSRTSNSSYSNKEIKEDNRHSNSNKSKNNRYDMDESPIVNYSKNTLIKDPSFGRDFGRDFGINVNSYKKNSMDVSSNLESLSSNGRSSLSSQNISKSTSSIDNRNSASNKSKSKSSFNMNDFFGNLESEIDATISATFNTASSHKASRLDDVEEVLEEDDDFVEPIKESNKKEEKNKKHTGNDVLGLVLDTNNKNNKPDVVIDEEEEPDTEEEDEEERIYINPIISQSYSEESVNSPRPGDERNTRVVSSNFDIGSKKDSINSQGKISIIVSDSSTNGSKGLRINTNSEDLKNRSSTEIIQSYTSEKPPKPITSRPNTPITPIGFSESRNRDSKGSSPFPHFSQPSSPFPHFSQPSSPFPRSSQPSSPFPRFSQPSTPVMPGRPFSENSDAFSITDGLSQDDPGNISIGNISTSSGKSGVLKSFLPSDIADITENEQDVDTLNISPDYRDNFIDYLTSQKYEDPTKDDFISSEGYYSWEEKTDKRPFIDVMAQLVDYRFSQEWVDEQEAKKLNQLNNANNTNKAPEDSNVEISIIVKVISAQGLVPGKDGKLRNPYCEVKFNGSTFHTEKCENTLDPYWNQHLEVKAKNLTDGISIAVWDKKIKEKKKIWKKDHGDEFLGYIKLSISDLINQAARVGYISRWYDLIKREDKKDKYVGGRVLIEAGVGDAADVKEEKSLNKNNQDEVSDYDLLQSQLINCKVSFKHLFKILLKSCLDHDLIYIHREINSNSKTSEILSDEAKILLKVFSKQWVLGDSFLVISYLEETFNLYVNNRIPIHVVVATFDVLYDYMKFDGWLPAYEHPHLLDLLEQMATYHSRQVCHYRDYFPKGKPDGVLASAVYLWRIIFKSKIYRDNHPDLPISFREEIRTQMTKQVESRYTKLLGLSSPFVENTEDILIGLVKLADLIVEDIEDDLKYYQDIFKKEINIVRISSQVYLRNFIKELESNSDRLASPEALESSKATFELYRRVRLMDHQYAVLVPSLKRISMGSGFNVEKWFNDFVISWLKVQQERTLEWVKTAIETDTLEKTSDTQPFSTSVIDLFEIMFEELDLIKGLEWSNTEQYSEFLTTFARIVTKAIEQYCEAMEKNEMKKEETLIVLKRPIDIANKSCIKLSNIEKAIEKVNELFSDIRELDILDEKDTKDTSSKIFSEEIAGTFSIEIIYAENLKPHNKNGLSNPYVVIRVPDDKNNGNSTELLKSSIINDNVNPRWDETFQASIASTKTLEVCVYNKSSSFLSSDAIIGKKVIKFNSRWCDHQTHELIVKLEPQGYLVIRITMEGEGENLSFFFKKSKQRLLRTSNDFIRELVYRITPYVKDVFIKIIKSNETQNTHQIANAYTMSTTVPLTVSGRVANKEISQEEIDKELKPITDYLNKNLEILCNNLSGKMAQKVILEVWYEIITMFENIMIPQLYGAIERDRKILNIRQVSIIQSSFEILFNFFHADGDELGIPKSKLTEHPIYDELKLIIRDYQLKVTEIIEKYEKTQKIYLLRILRNHGQCEESRNLRDKANKFVDQEIENINKSAD</sequence>
<dbReference type="Proteomes" id="UP000193920">
    <property type="component" value="Unassembled WGS sequence"/>
</dbReference>
<feature type="region of interest" description="Disordered" evidence="1">
    <location>
        <begin position="1"/>
        <end position="22"/>
    </location>
</feature>
<dbReference type="EMBL" id="MCOG01000040">
    <property type="protein sequence ID" value="ORY72355.1"/>
    <property type="molecule type" value="Genomic_DNA"/>
</dbReference>
<dbReference type="CDD" id="cd00030">
    <property type="entry name" value="C2"/>
    <property type="match status" value="1"/>
</dbReference>
<feature type="compositionally biased region" description="Polar residues" evidence="1">
    <location>
        <begin position="839"/>
        <end position="851"/>
    </location>
</feature>
<evidence type="ECO:0000259" key="2">
    <source>
        <dbReference type="PROSITE" id="PS50004"/>
    </source>
</evidence>
<protein>
    <recommendedName>
        <fullName evidence="7">C2 domain-containing protein</fullName>
    </recommendedName>
</protein>
<feature type="region of interest" description="Disordered" evidence="1">
    <location>
        <begin position="691"/>
        <end position="731"/>
    </location>
</feature>
<feature type="domain" description="C2" evidence="2">
    <location>
        <begin position="1755"/>
        <end position="1880"/>
    </location>
</feature>
<evidence type="ECO:0008006" key="7">
    <source>
        <dbReference type="Google" id="ProtNLM"/>
    </source>
</evidence>
<dbReference type="PROSITE" id="PS51259">
    <property type="entry name" value="MHD2"/>
    <property type="match status" value="1"/>
</dbReference>
<dbReference type="PROSITE" id="PS50004">
    <property type="entry name" value="C2"/>
    <property type="match status" value="2"/>
</dbReference>
<dbReference type="InterPro" id="IPR010439">
    <property type="entry name" value="MUN_dom"/>
</dbReference>
<feature type="compositionally biased region" description="Acidic residues" evidence="1">
    <location>
        <begin position="816"/>
        <end position="832"/>
    </location>
</feature>
<dbReference type="InterPro" id="IPR014770">
    <property type="entry name" value="Munc13_1"/>
</dbReference>
<accession>A0A1Y2ENC9</accession>
<evidence type="ECO:0000313" key="5">
    <source>
        <dbReference type="EMBL" id="ORY72355.1"/>
    </source>
</evidence>
<keyword evidence="6" id="KW-1185">Reference proteome</keyword>
<dbReference type="OrthoDB" id="2015333at2759"/>
<feature type="compositionally biased region" description="Polar residues" evidence="1">
    <location>
        <begin position="887"/>
        <end position="903"/>
    </location>
</feature>
<evidence type="ECO:0000313" key="6">
    <source>
        <dbReference type="Proteomes" id="UP000193920"/>
    </source>
</evidence>
<dbReference type="InterPro" id="IPR014772">
    <property type="entry name" value="Munc13_dom-2"/>
</dbReference>
<evidence type="ECO:0000256" key="1">
    <source>
        <dbReference type="SAM" id="MobiDB-lite"/>
    </source>
</evidence>
<dbReference type="InterPro" id="IPR052811">
    <property type="entry name" value="Glucose_resp_signaling"/>
</dbReference>
<dbReference type="Pfam" id="PF00168">
    <property type="entry name" value="C2"/>
    <property type="match status" value="2"/>
</dbReference>
<dbReference type="PROSITE" id="PS51258">
    <property type="entry name" value="MHD1"/>
    <property type="match status" value="1"/>
</dbReference>
<proteinExistence type="predicted"/>
<dbReference type="InterPro" id="IPR000008">
    <property type="entry name" value="C2_dom"/>
</dbReference>
<dbReference type="Gene3D" id="1.10.357.50">
    <property type="match status" value="1"/>
</dbReference>
<evidence type="ECO:0000259" key="3">
    <source>
        <dbReference type="PROSITE" id="PS51258"/>
    </source>
</evidence>
<feature type="compositionally biased region" description="Low complexity" evidence="1">
    <location>
        <begin position="163"/>
        <end position="200"/>
    </location>
</feature>
<dbReference type="Gene3D" id="1.20.58.1100">
    <property type="match status" value="1"/>
</dbReference>
<dbReference type="Gene3D" id="2.60.40.150">
    <property type="entry name" value="C2 domain"/>
    <property type="match status" value="2"/>
</dbReference>
<feature type="region of interest" description="Disordered" evidence="1">
    <location>
        <begin position="378"/>
        <end position="515"/>
    </location>
</feature>
<feature type="compositionally biased region" description="Low complexity" evidence="1">
    <location>
        <begin position="951"/>
        <end position="991"/>
    </location>
</feature>
<feature type="compositionally biased region" description="Basic and acidic residues" evidence="1">
    <location>
        <begin position="502"/>
        <end position="515"/>
    </location>
</feature>
<dbReference type="PANTHER" id="PTHR47263:SF1">
    <property type="entry name" value="C2 DOMAIN PROTEIN (AFU_ORTHOLOGUE AFUA_7G02350)"/>
    <property type="match status" value="1"/>
</dbReference>
<dbReference type="InterPro" id="IPR035892">
    <property type="entry name" value="C2_domain_sf"/>
</dbReference>
<dbReference type="STRING" id="1754190.A0A1Y2ENC9"/>
<feature type="region of interest" description="Disordered" evidence="1">
    <location>
        <begin position="610"/>
        <end position="651"/>
    </location>
</feature>
<feature type="compositionally biased region" description="Polar residues" evidence="1">
    <location>
        <begin position="492"/>
        <end position="501"/>
    </location>
</feature>
<feature type="domain" description="MHD2" evidence="4">
    <location>
        <begin position="1979"/>
        <end position="2099"/>
    </location>
</feature>
<reference evidence="5 6" key="1">
    <citation type="submission" date="2016-08" db="EMBL/GenBank/DDBJ databases">
        <title>A Parts List for Fungal Cellulosomes Revealed by Comparative Genomics.</title>
        <authorList>
            <consortium name="DOE Joint Genome Institute"/>
            <person name="Haitjema C.H."/>
            <person name="Gilmore S.P."/>
            <person name="Henske J.K."/>
            <person name="Solomon K.V."/>
            <person name="De Groot R."/>
            <person name="Kuo A."/>
            <person name="Mondo S.J."/>
            <person name="Salamov A.A."/>
            <person name="Labutti K."/>
            <person name="Zhao Z."/>
            <person name="Chiniquy J."/>
            <person name="Barry K."/>
            <person name="Brewer H.M."/>
            <person name="Purvine S.O."/>
            <person name="Wright A.T."/>
            <person name="Boxma B."/>
            <person name="Van Alen T."/>
            <person name="Hackstein J.H."/>
            <person name="Baker S.E."/>
            <person name="Grigoriev I.V."/>
            <person name="O'Malley M.A."/>
        </authorList>
    </citation>
    <scope>NUCLEOTIDE SEQUENCE [LARGE SCALE GENOMIC DNA]</scope>
    <source>
        <strain evidence="5 6">G1</strain>
    </source>
</reference>
<dbReference type="Pfam" id="PF06292">
    <property type="entry name" value="MUN"/>
    <property type="match status" value="1"/>
</dbReference>
<name>A0A1Y2ENC9_9FUNG</name>
<feature type="region of interest" description="Disordered" evidence="1">
    <location>
        <begin position="802"/>
        <end position="875"/>
    </location>
</feature>
<feature type="compositionally biased region" description="Polar residues" evidence="1">
    <location>
        <begin position="459"/>
        <end position="468"/>
    </location>
</feature>
<feature type="compositionally biased region" description="Low complexity" evidence="1">
    <location>
        <begin position="132"/>
        <end position="151"/>
    </location>
</feature>
<dbReference type="PANTHER" id="PTHR47263">
    <property type="entry name" value="ADENYLATE CYCLASE ACTIVATION PROTEIN GIT1"/>
    <property type="match status" value="1"/>
</dbReference>
<dbReference type="SUPFAM" id="SSF49562">
    <property type="entry name" value="C2 domain (Calcium/lipid-binding domain, CaLB)"/>
    <property type="match status" value="2"/>
</dbReference>
<feature type="domain" description="MHD1" evidence="3">
    <location>
        <begin position="1579"/>
        <end position="1702"/>
    </location>
</feature>
<feature type="compositionally biased region" description="Polar residues" evidence="1">
    <location>
        <begin position="420"/>
        <end position="443"/>
    </location>
</feature>
<feature type="compositionally biased region" description="Basic residues" evidence="1">
    <location>
        <begin position="1"/>
        <end position="11"/>
    </location>
</feature>
<comment type="caution">
    <text evidence="5">The sequence shown here is derived from an EMBL/GenBank/DDBJ whole genome shotgun (WGS) entry which is preliminary data.</text>
</comment>
<dbReference type="SMART" id="SM00239">
    <property type="entry name" value="C2"/>
    <property type="match status" value="2"/>
</dbReference>
<gene>
    <name evidence="5" type="ORF">LY90DRAFT_667229</name>
</gene>
<feature type="region of interest" description="Disordered" evidence="1">
    <location>
        <begin position="91"/>
        <end position="358"/>
    </location>
</feature>
<evidence type="ECO:0000259" key="4">
    <source>
        <dbReference type="PROSITE" id="PS51259"/>
    </source>
</evidence>
<feature type="compositionally biased region" description="Basic and acidic residues" evidence="1">
    <location>
        <begin position="563"/>
        <end position="573"/>
    </location>
</feature>
<feature type="compositionally biased region" description="Low complexity" evidence="1">
    <location>
        <begin position="226"/>
        <end position="249"/>
    </location>
</feature>
<feature type="domain" description="C2" evidence="2">
    <location>
        <begin position="1129"/>
        <end position="1258"/>
    </location>
</feature>
<feature type="compositionally biased region" description="Polar residues" evidence="1">
    <location>
        <begin position="911"/>
        <end position="920"/>
    </location>
</feature>
<feature type="compositionally biased region" description="Polar residues" evidence="1">
    <location>
        <begin position="1001"/>
        <end position="1013"/>
    </location>
</feature>
<feature type="region of interest" description="Disordered" evidence="1">
    <location>
        <begin position="555"/>
        <end position="583"/>
    </location>
</feature>
<feature type="region of interest" description="Disordered" evidence="1">
    <location>
        <begin position="887"/>
        <end position="1020"/>
    </location>
</feature>